<dbReference type="SUPFAM" id="SSF46785">
    <property type="entry name" value="Winged helix' DNA-binding domain"/>
    <property type="match status" value="1"/>
</dbReference>
<feature type="domain" description="HTH arsR-type" evidence="4">
    <location>
        <begin position="274"/>
        <end position="365"/>
    </location>
</feature>
<dbReference type="AlphaFoldDB" id="A0A4R9C240"/>
<dbReference type="NCBIfam" id="NF033788">
    <property type="entry name" value="HTH_metalloreg"/>
    <property type="match status" value="1"/>
</dbReference>
<comment type="caution">
    <text evidence="5">The sequence shown here is derived from an EMBL/GenBank/DDBJ whole genome shotgun (WGS) entry which is preliminary data.</text>
</comment>
<evidence type="ECO:0000313" key="6">
    <source>
        <dbReference type="Proteomes" id="UP000297454"/>
    </source>
</evidence>
<keyword evidence="6" id="KW-1185">Reference proteome</keyword>
<organism evidence="5 6">
    <name type="scientific">Helcococcus ovis</name>
    <dbReference type="NCBI Taxonomy" id="72026"/>
    <lineage>
        <taxon>Bacteria</taxon>
        <taxon>Bacillati</taxon>
        <taxon>Bacillota</taxon>
        <taxon>Tissierellia</taxon>
        <taxon>Tissierellales</taxon>
        <taxon>Peptoniphilaceae</taxon>
        <taxon>Helcococcus</taxon>
    </lineage>
</organism>
<dbReference type="InterPro" id="IPR051081">
    <property type="entry name" value="HTH_MetalResp_TranReg"/>
</dbReference>
<protein>
    <submittedName>
        <fullName evidence="5">ArsR family transcriptional regulator</fullName>
    </submittedName>
</protein>
<dbReference type="InterPro" id="IPR011991">
    <property type="entry name" value="ArsR-like_HTH"/>
</dbReference>
<dbReference type="InterPro" id="IPR001845">
    <property type="entry name" value="HTH_ArsR_DNA-bd_dom"/>
</dbReference>
<evidence type="ECO:0000313" key="5">
    <source>
        <dbReference type="EMBL" id="TFF64596.1"/>
    </source>
</evidence>
<keyword evidence="2" id="KW-0238">DNA-binding</keyword>
<dbReference type="GO" id="GO:0003700">
    <property type="term" value="F:DNA-binding transcription factor activity"/>
    <property type="evidence" value="ECO:0007669"/>
    <property type="project" value="InterPro"/>
</dbReference>
<dbReference type="InterPro" id="IPR036388">
    <property type="entry name" value="WH-like_DNA-bd_sf"/>
</dbReference>
<dbReference type="GO" id="GO:0003677">
    <property type="term" value="F:DNA binding"/>
    <property type="evidence" value="ECO:0007669"/>
    <property type="project" value="UniProtKB-KW"/>
</dbReference>
<dbReference type="CDD" id="cd00090">
    <property type="entry name" value="HTH_ARSR"/>
    <property type="match status" value="1"/>
</dbReference>
<keyword evidence="3" id="KW-0804">Transcription</keyword>
<proteinExistence type="predicted"/>
<dbReference type="SMART" id="SM00418">
    <property type="entry name" value="HTH_ARSR"/>
    <property type="match status" value="1"/>
</dbReference>
<evidence type="ECO:0000256" key="1">
    <source>
        <dbReference type="ARBA" id="ARBA00023015"/>
    </source>
</evidence>
<accession>A0A4R9C240</accession>
<name>A0A4R9C240_9FIRM</name>
<dbReference type="Proteomes" id="UP000297454">
    <property type="component" value="Unassembled WGS sequence"/>
</dbReference>
<dbReference type="PROSITE" id="PS50987">
    <property type="entry name" value="HTH_ARSR_2"/>
    <property type="match status" value="1"/>
</dbReference>
<reference evidence="5 6" key="1">
    <citation type="submission" date="2019-01" db="EMBL/GenBank/DDBJ databases">
        <title>Draft Genome Sequences of Helcococcus ovis Strains Isolated from the Uterus and Vagina of Dairy Cows with Metritis.</title>
        <authorList>
            <person name="Cunha F."/>
            <person name="Jeon S.J."/>
            <person name="Kutzer P."/>
            <person name="Galvao K.N."/>
        </authorList>
    </citation>
    <scope>NUCLEOTIDE SEQUENCE [LARGE SCALE GENOMIC DNA]</scope>
    <source>
        <strain evidence="5 6">KG-37</strain>
    </source>
</reference>
<dbReference type="EMBL" id="SCFR01000033">
    <property type="protein sequence ID" value="TFF64596.1"/>
    <property type="molecule type" value="Genomic_DNA"/>
</dbReference>
<dbReference type="Pfam" id="PF01022">
    <property type="entry name" value="HTH_5"/>
    <property type="match status" value="1"/>
</dbReference>
<dbReference type="Gene3D" id="1.10.10.10">
    <property type="entry name" value="Winged helix-like DNA-binding domain superfamily/Winged helix DNA-binding domain"/>
    <property type="match status" value="1"/>
</dbReference>
<dbReference type="PANTHER" id="PTHR33154">
    <property type="entry name" value="TRANSCRIPTIONAL REGULATOR, ARSR FAMILY"/>
    <property type="match status" value="1"/>
</dbReference>
<dbReference type="PRINTS" id="PR00778">
    <property type="entry name" value="HTHARSR"/>
</dbReference>
<dbReference type="PANTHER" id="PTHR33154:SF33">
    <property type="entry name" value="TRANSCRIPTIONAL REPRESSOR SDPR"/>
    <property type="match status" value="1"/>
</dbReference>
<sequence>MEVIMNSIYLTEPLYKLDALLVATEIFNNKEYYPIDFEKYRITKSEFETKFKNIAKYINNVTKEVKKILSKNSQFNEFFNKYEDGKNSISEYAFISYLNNKKSFSEFKQDDILKSIADFIYISNYASNLEFKNKKVVFSDLYSVIESIENSSFNDRQKFLLVKLSMNVNNILDNFIKMLSDLENIISKNFYLIEKNFENSFKSVKNEKYKNTSLWTDLRNHNVEQMDGNLVFYSSIFISYDYNVSLFVQIEDYKKVEFIVLIGILQSLLFEYKIDEERNEKIKDIIRMLNDYTRLEIINLLSIREMYGKEIADNLNLTTATVSYHINNLIQNKLVNTRTEGRKMYFSLNKKTLLEISDYFKKLGG</sequence>
<keyword evidence="1" id="KW-0805">Transcription regulation</keyword>
<evidence type="ECO:0000256" key="2">
    <source>
        <dbReference type="ARBA" id="ARBA00023125"/>
    </source>
</evidence>
<gene>
    <name evidence="5" type="ORF">EQF91_07520</name>
</gene>
<evidence type="ECO:0000256" key="3">
    <source>
        <dbReference type="ARBA" id="ARBA00023163"/>
    </source>
</evidence>
<dbReference type="InterPro" id="IPR036390">
    <property type="entry name" value="WH_DNA-bd_sf"/>
</dbReference>
<evidence type="ECO:0000259" key="4">
    <source>
        <dbReference type="PROSITE" id="PS50987"/>
    </source>
</evidence>